<dbReference type="InterPro" id="IPR010105">
    <property type="entry name" value="TonB_sidphr_rcpt"/>
</dbReference>
<keyword evidence="7 10" id="KW-0472">Membrane</keyword>
<keyword evidence="4 10" id="KW-1134">Transmembrane beta strand</keyword>
<evidence type="ECO:0000256" key="9">
    <source>
        <dbReference type="ARBA" id="ARBA00023237"/>
    </source>
</evidence>
<evidence type="ECO:0000256" key="8">
    <source>
        <dbReference type="ARBA" id="ARBA00023170"/>
    </source>
</evidence>
<dbReference type="KEGG" id="mpt:Mpe_A1495"/>
<keyword evidence="8 15" id="KW-0675">Receptor</keyword>
<reference evidence="15 16" key="1">
    <citation type="journal article" date="2007" name="J. Bacteriol.">
        <title>Whole-genome analysis of the methyl tert-butyl ether-degrading beta-proteobacterium Methylibium petroleiphilum PM1.</title>
        <authorList>
            <person name="Kane S.R."/>
            <person name="Chakicherla A.Y."/>
            <person name="Chain P.S.G."/>
            <person name="Schmidt R."/>
            <person name="Shin M.W."/>
            <person name="Legler T.C."/>
            <person name="Scow K.M."/>
            <person name="Larimer F.W."/>
            <person name="Lucas S.M."/>
            <person name="Richardson P.M."/>
            <person name="Hristova K.R."/>
        </authorList>
    </citation>
    <scope>NUCLEOTIDE SEQUENCE [LARGE SCALE GENOMIC DNA]</scope>
    <source>
        <strain evidence="16">ATCC BAA-1232 / LMG 22953 / PM1</strain>
    </source>
</reference>
<dbReference type="RefSeq" id="WP_011829094.1">
    <property type="nucleotide sequence ID" value="NC_008825.1"/>
</dbReference>
<dbReference type="InterPro" id="IPR036942">
    <property type="entry name" value="Beta-barrel_TonB_sf"/>
</dbReference>
<evidence type="ECO:0000256" key="7">
    <source>
        <dbReference type="ARBA" id="ARBA00023136"/>
    </source>
</evidence>
<keyword evidence="9 10" id="KW-0998">Cell outer membrane</keyword>
<dbReference type="HOGENOM" id="CLU_008287_22_1_4"/>
<keyword evidence="6 11" id="KW-0798">TonB box</keyword>
<feature type="domain" description="TonB-dependent receptor-like beta-barrel" evidence="13">
    <location>
        <begin position="229"/>
        <end position="677"/>
    </location>
</feature>
<evidence type="ECO:0000259" key="14">
    <source>
        <dbReference type="Pfam" id="PF07715"/>
    </source>
</evidence>
<dbReference type="GO" id="GO:0009279">
    <property type="term" value="C:cell outer membrane"/>
    <property type="evidence" value="ECO:0007669"/>
    <property type="project" value="UniProtKB-SubCell"/>
</dbReference>
<name>A2SFW8_METPP</name>
<evidence type="ECO:0000313" key="15">
    <source>
        <dbReference type="EMBL" id="ABM94457.1"/>
    </source>
</evidence>
<organism evidence="15 16">
    <name type="scientific">Methylibium petroleiphilum (strain ATCC BAA-1232 / LMG 22953 / PM1)</name>
    <dbReference type="NCBI Taxonomy" id="420662"/>
    <lineage>
        <taxon>Bacteria</taxon>
        <taxon>Pseudomonadati</taxon>
        <taxon>Pseudomonadota</taxon>
        <taxon>Betaproteobacteria</taxon>
        <taxon>Burkholderiales</taxon>
        <taxon>Sphaerotilaceae</taxon>
        <taxon>Methylibium</taxon>
    </lineage>
</organism>
<evidence type="ECO:0000256" key="5">
    <source>
        <dbReference type="ARBA" id="ARBA00022692"/>
    </source>
</evidence>
<evidence type="ECO:0000259" key="13">
    <source>
        <dbReference type="Pfam" id="PF00593"/>
    </source>
</evidence>
<evidence type="ECO:0000256" key="2">
    <source>
        <dbReference type="ARBA" id="ARBA00009810"/>
    </source>
</evidence>
<feature type="signal peptide" evidence="12">
    <location>
        <begin position="1"/>
        <end position="25"/>
    </location>
</feature>
<keyword evidence="3 10" id="KW-0813">Transport</keyword>
<dbReference type="NCBIfam" id="TIGR01783">
    <property type="entry name" value="TonB-siderophor"/>
    <property type="match status" value="1"/>
</dbReference>
<evidence type="ECO:0000313" key="16">
    <source>
        <dbReference type="Proteomes" id="UP000000366"/>
    </source>
</evidence>
<evidence type="ECO:0000256" key="4">
    <source>
        <dbReference type="ARBA" id="ARBA00022452"/>
    </source>
</evidence>
<evidence type="ECO:0000256" key="1">
    <source>
        <dbReference type="ARBA" id="ARBA00004571"/>
    </source>
</evidence>
<dbReference type="SUPFAM" id="SSF56935">
    <property type="entry name" value="Porins"/>
    <property type="match status" value="1"/>
</dbReference>
<dbReference type="GO" id="GO:0015891">
    <property type="term" value="P:siderophore transport"/>
    <property type="evidence" value="ECO:0007669"/>
    <property type="project" value="InterPro"/>
</dbReference>
<dbReference type="PROSITE" id="PS52016">
    <property type="entry name" value="TONB_DEPENDENT_REC_3"/>
    <property type="match status" value="1"/>
</dbReference>
<dbReference type="STRING" id="420662.Mpe_A1495"/>
<sequence length="711" mass="77946">MATSRPFTLTHVALATLASTATAQAADDTATSLPTVSISAPRESNRAELTGFGDIPLTRSPLQARVIGEEQLKDTGAQNLRALTSQDASVSDAYNSVGYWDSLTVRGYVLDQRYNYRRDGLPINAETAIALDNKARIELLKGTSGIQAGTSAPGGLANLVVKRPDADVRSATLAWRGANSVLGAVDLATRFGNDRAFGVRVNVAAEHLDPELRAAKGKRHLFALAGDWRPTPDTLIEAEVETSRRSQPSQPAFSLLGDRVPSANRIDPRINLNNQPWSQPVVLEGQTASLRLTQRLNADWSAKAHYGTQRLHTDDRLAFPYGCDAEGNYDRYCSDGSFDLYDFRSENERRVTNALDLSLQGRFATAGLAHQLTAGVLFSRFKARFEQQIYTYAGVGSIDGSAVTPPGPAILSDNTDRTERNTELYLRDVIQLTPALSTWLGLRHTRLHRNAVTTSNTEATGYGQHVTTPWIAFNYEWRPGLMSYVSWGQGIESQVVPNRPLSYSNPGQALPALKSRQLEVGVKGRTDALDWNLTAFDIDRPVYARDDSVVPGPLRSDGSARHRGLEAGIEARTGAWTWVASAMLLHAERTDSADPAVDGQRPPNVPERVFKLQTQYAVAGLAGLSLQGGIVAESDRTLLPDDGATRIPGWARVDLGARYAQKIDTRTLVWRIGVDNVLDRRAWQESPYQFEHAYLYPMAPRTWRVSLSADL</sequence>
<protein>
    <submittedName>
        <fullName evidence="15">TonB-dependent siderophore receptor, putative</fullName>
    </submittedName>
</protein>
<dbReference type="Gene3D" id="2.40.170.20">
    <property type="entry name" value="TonB-dependent receptor, beta-barrel domain"/>
    <property type="match status" value="1"/>
</dbReference>
<feature type="chain" id="PRO_5002645779" evidence="12">
    <location>
        <begin position="26"/>
        <end position="711"/>
    </location>
</feature>
<gene>
    <name evidence="15" type="ordered locus">Mpe_A1495</name>
</gene>
<proteinExistence type="inferred from homology"/>
<dbReference type="Proteomes" id="UP000000366">
    <property type="component" value="Chromosome"/>
</dbReference>
<dbReference type="InterPro" id="IPR012910">
    <property type="entry name" value="Plug_dom"/>
</dbReference>
<evidence type="ECO:0000256" key="10">
    <source>
        <dbReference type="PROSITE-ProRule" id="PRU01360"/>
    </source>
</evidence>
<comment type="similarity">
    <text evidence="2 10 11">Belongs to the TonB-dependent receptor family.</text>
</comment>
<feature type="domain" description="TonB-dependent receptor plug" evidence="14">
    <location>
        <begin position="59"/>
        <end position="155"/>
    </location>
</feature>
<dbReference type="Pfam" id="PF07715">
    <property type="entry name" value="Plug"/>
    <property type="match status" value="1"/>
</dbReference>
<dbReference type="GO" id="GO:0015344">
    <property type="term" value="F:siderophore uptake transmembrane transporter activity"/>
    <property type="evidence" value="ECO:0007669"/>
    <property type="project" value="TreeGrafter"/>
</dbReference>
<keyword evidence="12" id="KW-0732">Signal</keyword>
<dbReference type="AlphaFoldDB" id="A2SFW8"/>
<evidence type="ECO:0000256" key="11">
    <source>
        <dbReference type="RuleBase" id="RU003357"/>
    </source>
</evidence>
<dbReference type="InterPro" id="IPR039426">
    <property type="entry name" value="TonB-dep_rcpt-like"/>
</dbReference>
<dbReference type="Pfam" id="PF00593">
    <property type="entry name" value="TonB_dep_Rec_b-barrel"/>
    <property type="match status" value="1"/>
</dbReference>
<evidence type="ECO:0000256" key="12">
    <source>
        <dbReference type="SAM" id="SignalP"/>
    </source>
</evidence>
<keyword evidence="5 10" id="KW-0812">Transmembrane</keyword>
<dbReference type="eggNOG" id="COG4773">
    <property type="taxonomic scope" value="Bacteria"/>
</dbReference>
<accession>A2SFW8</accession>
<evidence type="ECO:0000256" key="3">
    <source>
        <dbReference type="ARBA" id="ARBA00022448"/>
    </source>
</evidence>
<dbReference type="Gene3D" id="2.170.130.10">
    <property type="entry name" value="TonB-dependent receptor, plug domain"/>
    <property type="match status" value="1"/>
</dbReference>
<dbReference type="InterPro" id="IPR037066">
    <property type="entry name" value="Plug_dom_sf"/>
</dbReference>
<dbReference type="EMBL" id="CP000555">
    <property type="protein sequence ID" value="ABM94457.1"/>
    <property type="molecule type" value="Genomic_DNA"/>
</dbReference>
<dbReference type="PANTHER" id="PTHR32552:SF83">
    <property type="entry name" value="BLR3904 PROTEIN"/>
    <property type="match status" value="1"/>
</dbReference>
<keyword evidence="16" id="KW-1185">Reference proteome</keyword>
<dbReference type="CDD" id="cd01347">
    <property type="entry name" value="ligand_gated_channel"/>
    <property type="match status" value="1"/>
</dbReference>
<dbReference type="InterPro" id="IPR000531">
    <property type="entry name" value="Beta-barrel_TonB"/>
</dbReference>
<evidence type="ECO:0000256" key="6">
    <source>
        <dbReference type="ARBA" id="ARBA00023077"/>
    </source>
</evidence>
<dbReference type="PANTHER" id="PTHR32552">
    <property type="entry name" value="FERRICHROME IRON RECEPTOR-RELATED"/>
    <property type="match status" value="1"/>
</dbReference>
<dbReference type="GO" id="GO:0038023">
    <property type="term" value="F:signaling receptor activity"/>
    <property type="evidence" value="ECO:0007669"/>
    <property type="project" value="InterPro"/>
</dbReference>
<comment type="subcellular location">
    <subcellularLocation>
        <location evidence="1 10">Cell outer membrane</location>
        <topology evidence="1 10">Multi-pass membrane protein</topology>
    </subcellularLocation>
</comment>